<evidence type="ECO:0000256" key="12">
    <source>
        <dbReference type="SAM" id="SignalP"/>
    </source>
</evidence>
<evidence type="ECO:0000256" key="4">
    <source>
        <dbReference type="ARBA" id="ARBA00022729"/>
    </source>
</evidence>
<evidence type="ECO:0000256" key="9">
    <source>
        <dbReference type="ARBA" id="ARBA00023180"/>
    </source>
</evidence>
<dbReference type="PROSITE" id="PS50835">
    <property type="entry name" value="IG_LIKE"/>
    <property type="match status" value="1"/>
</dbReference>
<keyword evidence="8" id="KW-1015">Disulfide bond</keyword>
<dbReference type="InterPro" id="IPR036179">
    <property type="entry name" value="Ig-like_dom_sf"/>
</dbReference>
<dbReference type="PANTHER" id="PTHR11738">
    <property type="entry name" value="MHC CLASS I NK CELL RECEPTOR"/>
    <property type="match status" value="1"/>
</dbReference>
<feature type="chain" id="PRO_5012316631" description="Ig-like domain-containing protein" evidence="12">
    <location>
        <begin position="19"/>
        <end position="552"/>
    </location>
</feature>
<dbReference type="EMBL" id="AAKN02046266">
    <property type="status" value="NOT_ANNOTATED_CDS"/>
    <property type="molecule type" value="Genomic_DNA"/>
</dbReference>
<dbReference type="HOGENOM" id="CLU_021100_2_3_1"/>
<keyword evidence="9" id="KW-0325">Glycoprotein</keyword>
<dbReference type="SMART" id="SM00409">
    <property type="entry name" value="IG"/>
    <property type="match status" value="2"/>
</dbReference>
<dbReference type="AlphaFoldDB" id="H0VR87"/>
<feature type="domain" description="Ig-like" evidence="13">
    <location>
        <begin position="29"/>
        <end position="114"/>
    </location>
</feature>
<evidence type="ECO:0000256" key="5">
    <source>
        <dbReference type="ARBA" id="ARBA00022737"/>
    </source>
</evidence>
<dbReference type="EMBL" id="AAKN02046265">
    <property type="status" value="NOT_ANNOTATED_CDS"/>
    <property type="molecule type" value="Genomic_DNA"/>
</dbReference>
<dbReference type="Ensembl" id="ENSCPOT00000014667.3">
    <property type="protein sequence ID" value="ENSCPOP00000013086.3"/>
    <property type="gene ID" value="ENSCPOG00000007087.4"/>
</dbReference>
<name>H0VR87_CAVPO</name>
<dbReference type="FunFam" id="2.60.40.10:FF:000049">
    <property type="entry name" value="Leukocyte immunoglobulin-like receptor subfamily B member 1"/>
    <property type="match status" value="4"/>
</dbReference>
<dbReference type="EMBL" id="AAKN02046264">
    <property type="status" value="NOT_ANNOTATED_CDS"/>
    <property type="molecule type" value="Genomic_DNA"/>
</dbReference>
<sequence>MIPTLTALLCLGLSLGSSTPVQTETLAKPRLWAEPGSVIPRGESVTLWCEWTLGAREYGLYKKGSQEPWTRQTSLEPKSMATFSIQSMTEHHVGQYHCYYRTPSGQSEPSEPLELVVTGFYSKPSLSALPSPMVTSGGNVNLWCGSWLGFHRFIVTKEGKDKLSWTQKSEQKPGEQAKALFPVGPVTPRHRWRFRCYGCYWNESQVCSEPSDTLELLVSGTLPKPIFRVEPHSVIPWGETVTLWCEGTSEAQEYHLGKEGSPVFLDTQISAKPMKRAKFSIPSMTENNSGQYYCYYTISGIWSQSSDPMELVVTGVYSKPSLSALPSPVVTSRGNVTLQCRSRERFDRFILTKERGDKLFRTLDSQPGPSGQVQALFPVGPVNSSHRWTFRCYGNNGSQPWLWSEPSDCLELLIPGHAADWPCRPPKLRSPTRREFPTLPQGPNRLKKTVIWGPVAVGILFLLILRHWCQSKSRKADAAMQDAETKNGMQLNAWSPPDKDPQGAAQDVSYTQLNNWMLIQRTAAPHFSQDGALQAEPSVYAALVPPYPGAVP</sequence>
<evidence type="ECO:0000256" key="3">
    <source>
        <dbReference type="ARBA" id="ARBA00022692"/>
    </source>
</evidence>
<dbReference type="OMA" id="QCRSRER"/>
<gene>
    <name evidence="14" type="primary">LOC100728502</name>
</gene>
<accession>H0VR87</accession>
<dbReference type="PANTHER" id="PTHR11738:SF179">
    <property type="entry name" value="LEUKOCYTE IMMUNOGLOBULIN-LIKE RECEPTOR SUBFAMILY A MEMBER 5"/>
    <property type="match status" value="1"/>
</dbReference>
<dbReference type="GO" id="GO:0032396">
    <property type="term" value="F:inhibitory MHC class I receptor activity"/>
    <property type="evidence" value="ECO:0007669"/>
    <property type="project" value="TreeGrafter"/>
</dbReference>
<dbReference type="VEuPathDB" id="HostDB:ENSCPOG00000007087"/>
<dbReference type="Gene3D" id="2.60.40.10">
    <property type="entry name" value="Immunoglobulins"/>
    <property type="match status" value="4"/>
</dbReference>
<evidence type="ECO:0000256" key="7">
    <source>
        <dbReference type="ARBA" id="ARBA00023136"/>
    </source>
</evidence>
<keyword evidence="15" id="KW-1185">Reference proteome</keyword>
<keyword evidence="10" id="KW-0393">Immunoglobulin domain</keyword>
<organism evidence="14 15">
    <name type="scientific">Cavia porcellus</name>
    <name type="common">Guinea pig</name>
    <dbReference type="NCBI Taxonomy" id="10141"/>
    <lineage>
        <taxon>Eukaryota</taxon>
        <taxon>Metazoa</taxon>
        <taxon>Chordata</taxon>
        <taxon>Craniata</taxon>
        <taxon>Vertebrata</taxon>
        <taxon>Euteleostomi</taxon>
        <taxon>Mammalia</taxon>
        <taxon>Eutheria</taxon>
        <taxon>Euarchontoglires</taxon>
        <taxon>Glires</taxon>
        <taxon>Rodentia</taxon>
        <taxon>Hystricomorpha</taxon>
        <taxon>Caviidae</taxon>
        <taxon>Cavia</taxon>
    </lineage>
</organism>
<dbReference type="SUPFAM" id="SSF48726">
    <property type="entry name" value="Immunoglobulin"/>
    <property type="match status" value="4"/>
</dbReference>
<dbReference type="InterPro" id="IPR003599">
    <property type="entry name" value="Ig_sub"/>
</dbReference>
<comment type="subcellular location">
    <subcellularLocation>
        <location evidence="1">Cell membrane</location>
        <topology evidence="1">Single-pass membrane protein</topology>
    </subcellularLocation>
</comment>
<reference evidence="14" key="2">
    <citation type="submission" date="2025-08" db="UniProtKB">
        <authorList>
            <consortium name="Ensembl"/>
        </authorList>
    </citation>
    <scope>IDENTIFICATION</scope>
    <source>
        <strain evidence="14">2N</strain>
    </source>
</reference>
<proteinExistence type="predicted"/>
<evidence type="ECO:0000313" key="14">
    <source>
        <dbReference type="Ensembl" id="ENSCPOP00000013086.3"/>
    </source>
</evidence>
<dbReference type="Proteomes" id="UP000005447">
    <property type="component" value="Unassembled WGS sequence"/>
</dbReference>
<feature type="signal peptide" evidence="12">
    <location>
        <begin position="1"/>
        <end position="18"/>
    </location>
</feature>
<dbReference type="GO" id="GO:0019221">
    <property type="term" value="P:cytokine-mediated signaling pathway"/>
    <property type="evidence" value="ECO:0007669"/>
    <property type="project" value="TreeGrafter"/>
</dbReference>
<dbReference type="GO" id="GO:0005886">
    <property type="term" value="C:plasma membrane"/>
    <property type="evidence" value="ECO:0007669"/>
    <property type="project" value="UniProtKB-SubCell"/>
</dbReference>
<evidence type="ECO:0000256" key="10">
    <source>
        <dbReference type="ARBA" id="ARBA00023319"/>
    </source>
</evidence>
<evidence type="ECO:0000256" key="8">
    <source>
        <dbReference type="ARBA" id="ARBA00023157"/>
    </source>
</evidence>
<keyword evidence="2" id="KW-1003">Cell membrane</keyword>
<dbReference type="InterPro" id="IPR007110">
    <property type="entry name" value="Ig-like_dom"/>
</dbReference>
<evidence type="ECO:0000313" key="15">
    <source>
        <dbReference type="Proteomes" id="UP000005447"/>
    </source>
</evidence>
<dbReference type="InterPro" id="IPR013783">
    <property type="entry name" value="Ig-like_fold"/>
</dbReference>
<keyword evidence="5" id="KW-0677">Repeat</keyword>
<keyword evidence="4 12" id="KW-0732">Signal</keyword>
<evidence type="ECO:0000256" key="6">
    <source>
        <dbReference type="ARBA" id="ARBA00022989"/>
    </source>
</evidence>
<dbReference type="Bgee" id="ENSCPOG00000007087">
    <property type="expression patterns" value="Expressed in liver and 10 other cell types or tissues"/>
</dbReference>
<keyword evidence="7 11" id="KW-0472">Membrane</keyword>
<evidence type="ECO:0000256" key="2">
    <source>
        <dbReference type="ARBA" id="ARBA00022475"/>
    </source>
</evidence>
<protein>
    <recommendedName>
        <fullName evidence="13">Ig-like domain-containing protein</fullName>
    </recommendedName>
</protein>
<reference evidence="14" key="3">
    <citation type="submission" date="2025-09" db="UniProtKB">
        <authorList>
            <consortium name="Ensembl"/>
        </authorList>
    </citation>
    <scope>IDENTIFICATION</scope>
    <source>
        <strain evidence="14">2N</strain>
    </source>
</reference>
<dbReference type="Pfam" id="PF13895">
    <property type="entry name" value="Ig_2"/>
    <property type="match status" value="2"/>
</dbReference>
<evidence type="ECO:0000256" key="1">
    <source>
        <dbReference type="ARBA" id="ARBA00004162"/>
    </source>
</evidence>
<feature type="transmembrane region" description="Helical" evidence="11">
    <location>
        <begin position="449"/>
        <end position="465"/>
    </location>
</feature>
<keyword evidence="6 11" id="KW-1133">Transmembrane helix</keyword>
<keyword evidence="3 11" id="KW-0812">Transmembrane</keyword>
<reference evidence="15" key="1">
    <citation type="journal article" date="2011" name="Nature">
        <title>A high-resolution map of human evolutionary constraint using 29 mammals.</title>
        <authorList>
            <person name="Lindblad-Toh K."/>
            <person name="Garber M."/>
            <person name="Zuk O."/>
            <person name="Lin M.F."/>
            <person name="Parker B.J."/>
            <person name="Washietl S."/>
            <person name="Kheradpour P."/>
            <person name="Ernst J."/>
            <person name="Jordan G."/>
            <person name="Mauceli E."/>
            <person name="Ward L.D."/>
            <person name="Lowe C.B."/>
            <person name="Holloway A.K."/>
            <person name="Clamp M."/>
            <person name="Gnerre S."/>
            <person name="Alfoldi J."/>
            <person name="Beal K."/>
            <person name="Chang J."/>
            <person name="Clawson H."/>
            <person name="Cuff J."/>
            <person name="Di Palma F."/>
            <person name="Fitzgerald S."/>
            <person name="Flicek P."/>
            <person name="Guttman M."/>
            <person name="Hubisz M.J."/>
            <person name="Jaffe D.B."/>
            <person name="Jungreis I."/>
            <person name="Kent W.J."/>
            <person name="Kostka D."/>
            <person name="Lara M."/>
            <person name="Martins A.L."/>
            <person name="Massingham T."/>
            <person name="Moltke I."/>
            <person name="Raney B.J."/>
            <person name="Rasmussen M.D."/>
            <person name="Robinson J."/>
            <person name="Stark A."/>
            <person name="Vilella A.J."/>
            <person name="Wen J."/>
            <person name="Xie X."/>
            <person name="Zody M.C."/>
            <person name="Baldwin J."/>
            <person name="Bloom T."/>
            <person name="Chin C.W."/>
            <person name="Heiman D."/>
            <person name="Nicol R."/>
            <person name="Nusbaum C."/>
            <person name="Young S."/>
            <person name="Wilkinson J."/>
            <person name="Worley K.C."/>
            <person name="Kovar C.L."/>
            <person name="Muzny D.M."/>
            <person name="Gibbs R.A."/>
            <person name="Cree A."/>
            <person name="Dihn H.H."/>
            <person name="Fowler G."/>
            <person name="Jhangiani S."/>
            <person name="Joshi V."/>
            <person name="Lee S."/>
            <person name="Lewis L.R."/>
            <person name="Nazareth L.V."/>
            <person name="Okwuonu G."/>
            <person name="Santibanez J."/>
            <person name="Warren W.C."/>
            <person name="Mardis E.R."/>
            <person name="Weinstock G.M."/>
            <person name="Wilson R.K."/>
            <person name="Delehaunty K."/>
            <person name="Dooling D."/>
            <person name="Fronik C."/>
            <person name="Fulton L."/>
            <person name="Fulton B."/>
            <person name="Graves T."/>
            <person name="Minx P."/>
            <person name="Sodergren E."/>
            <person name="Birney E."/>
            <person name="Margulies E.H."/>
            <person name="Herrero J."/>
            <person name="Green E.D."/>
            <person name="Haussler D."/>
            <person name="Siepel A."/>
            <person name="Goldman N."/>
            <person name="Pollard K.S."/>
            <person name="Pedersen J.S."/>
            <person name="Lander E.S."/>
            <person name="Kellis M."/>
        </authorList>
    </citation>
    <scope>NUCLEOTIDE SEQUENCE [LARGE SCALE GENOMIC DNA]</scope>
    <source>
        <strain evidence="15">2N</strain>
    </source>
</reference>
<evidence type="ECO:0000259" key="13">
    <source>
        <dbReference type="PROSITE" id="PS50835"/>
    </source>
</evidence>
<dbReference type="GeneTree" id="ENSGT01100000263478"/>
<evidence type="ECO:0000256" key="11">
    <source>
        <dbReference type="SAM" id="Phobius"/>
    </source>
</evidence>
<dbReference type="InterPro" id="IPR050412">
    <property type="entry name" value="Ig-like_Receptors_ImmuneReg"/>
</dbReference>
<dbReference type="GO" id="GO:0002764">
    <property type="term" value="P:immune response-regulating signaling pathway"/>
    <property type="evidence" value="ECO:0007669"/>
    <property type="project" value="TreeGrafter"/>
</dbReference>